<evidence type="ECO:0000256" key="1">
    <source>
        <dbReference type="SAM" id="MobiDB-lite"/>
    </source>
</evidence>
<reference evidence="3" key="1">
    <citation type="submission" date="2017-05" db="EMBL/GenBank/DDBJ databases">
        <title>Streptomyces olivochromogenes NBRC 3561 whole genome shotgun sequence.</title>
        <authorList>
            <person name="Dohra H."/>
            <person name="Kodani S."/>
        </authorList>
    </citation>
    <scope>NUCLEOTIDE SEQUENCE [LARGE SCALE GENOMIC DNA]</scope>
    <source>
        <strain evidence="3">NBRC 3561</strain>
    </source>
</reference>
<dbReference type="EMBL" id="BDQI01000016">
    <property type="protein sequence ID" value="GAX54923.1"/>
    <property type="molecule type" value="Genomic_DNA"/>
</dbReference>
<evidence type="ECO:0000313" key="3">
    <source>
        <dbReference type="Proteomes" id="UP000217446"/>
    </source>
</evidence>
<proteinExistence type="predicted"/>
<protein>
    <submittedName>
        <fullName evidence="2">Uncharacterized protein</fullName>
    </submittedName>
</protein>
<accession>A0A250VL32</accession>
<evidence type="ECO:0000313" key="2">
    <source>
        <dbReference type="EMBL" id="GAX54923.1"/>
    </source>
</evidence>
<dbReference type="Proteomes" id="UP000217446">
    <property type="component" value="Unassembled WGS sequence"/>
</dbReference>
<dbReference type="AlphaFoldDB" id="A0A250VL32"/>
<gene>
    <name evidence="2" type="ORF">SO3561_06476</name>
</gene>
<name>A0A250VL32_STROL</name>
<feature type="region of interest" description="Disordered" evidence="1">
    <location>
        <begin position="1"/>
        <end position="52"/>
    </location>
</feature>
<comment type="caution">
    <text evidence="2">The sequence shown here is derived from an EMBL/GenBank/DDBJ whole genome shotgun (WGS) entry which is preliminary data.</text>
</comment>
<organism evidence="2 3">
    <name type="scientific">Streptomyces olivochromogenes</name>
    <dbReference type="NCBI Taxonomy" id="1963"/>
    <lineage>
        <taxon>Bacteria</taxon>
        <taxon>Bacillati</taxon>
        <taxon>Actinomycetota</taxon>
        <taxon>Actinomycetes</taxon>
        <taxon>Kitasatosporales</taxon>
        <taxon>Streptomycetaceae</taxon>
        <taxon>Streptomyces</taxon>
    </lineage>
</organism>
<keyword evidence="3" id="KW-1185">Reference proteome</keyword>
<sequence length="63" mass="6870">MDRRGMRPLPITDNSAGIRRQSGDTTQEKSSERAALSPVLVTGTPASGMRPGLRLTWSDRARC</sequence>